<name>A0A8S1YHM4_9CILI</name>
<sequence>MPESQQKNTLRDEKRRQKEKEYQRNGCILHFTRQIRKKWQKERDEKIK</sequence>
<dbReference type="AlphaFoldDB" id="A0A8S1YHM4"/>
<organism evidence="2 3">
    <name type="scientific">Paramecium pentaurelia</name>
    <dbReference type="NCBI Taxonomy" id="43138"/>
    <lineage>
        <taxon>Eukaryota</taxon>
        <taxon>Sar</taxon>
        <taxon>Alveolata</taxon>
        <taxon>Ciliophora</taxon>
        <taxon>Intramacronucleata</taxon>
        <taxon>Oligohymenophorea</taxon>
        <taxon>Peniculida</taxon>
        <taxon>Parameciidae</taxon>
        <taxon>Paramecium</taxon>
    </lineage>
</organism>
<keyword evidence="3" id="KW-1185">Reference proteome</keyword>
<dbReference type="EMBL" id="CAJJDO010000172">
    <property type="protein sequence ID" value="CAD8212888.1"/>
    <property type="molecule type" value="Genomic_DNA"/>
</dbReference>
<evidence type="ECO:0000313" key="2">
    <source>
        <dbReference type="EMBL" id="CAD8212888.1"/>
    </source>
</evidence>
<comment type="caution">
    <text evidence="2">The sequence shown here is derived from an EMBL/GenBank/DDBJ whole genome shotgun (WGS) entry which is preliminary data.</text>
</comment>
<evidence type="ECO:0000256" key="1">
    <source>
        <dbReference type="SAM" id="MobiDB-lite"/>
    </source>
</evidence>
<feature type="region of interest" description="Disordered" evidence="1">
    <location>
        <begin position="1"/>
        <end position="25"/>
    </location>
</feature>
<gene>
    <name evidence="2" type="ORF">PPENT_87.1.T1720002</name>
</gene>
<reference evidence="2" key="1">
    <citation type="submission" date="2021-01" db="EMBL/GenBank/DDBJ databases">
        <authorList>
            <consortium name="Genoscope - CEA"/>
            <person name="William W."/>
        </authorList>
    </citation>
    <scope>NUCLEOTIDE SEQUENCE</scope>
</reference>
<protein>
    <submittedName>
        <fullName evidence="2">Uncharacterized protein</fullName>
    </submittedName>
</protein>
<proteinExistence type="predicted"/>
<dbReference type="Proteomes" id="UP000689195">
    <property type="component" value="Unassembled WGS sequence"/>
</dbReference>
<evidence type="ECO:0000313" key="3">
    <source>
        <dbReference type="Proteomes" id="UP000689195"/>
    </source>
</evidence>
<accession>A0A8S1YHM4</accession>
<feature type="compositionally biased region" description="Basic and acidic residues" evidence="1">
    <location>
        <begin position="9"/>
        <end position="23"/>
    </location>
</feature>